<sequence>MNDMTTRLEALLASGKETALLRYTLGKSHLDAERYLAAREHLQRAVELDPQYSVAWKFLGKAALALGDTAAARDAWTKGFACAEARGDAQVVKELGVFLRRLDKSEA</sequence>
<dbReference type="AlphaFoldDB" id="A0A7H0GJN1"/>
<accession>A0A7H0GJN1</accession>
<proteinExistence type="predicted"/>
<dbReference type="Gene3D" id="1.25.40.10">
    <property type="entry name" value="Tetratricopeptide repeat domain"/>
    <property type="match status" value="1"/>
</dbReference>
<evidence type="ECO:0000313" key="3">
    <source>
        <dbReference type="Proteomes" id="UP000516028"/>
    </source>
</evidence>
<reference evidence="2 3" key="1">
    <citation type="submission" date="2020-08" db="EMBL/GenBank/DDBJ databases">
        <title>Genome sequence of Diaphorobacter aerolatus KACC 16536T.</title>
        <authorList>
            <person name="Hyun D.-W."/>
            <person name="Bae J.-W."/>
        </authorList>
    </citation>
    <scope>NUCLEOTIDE SEQUENCE [LARGE SCALE GENOMIC DNA]</scope>
    <source>
        <strain evidence="2 3">KACC 16536</strain>
    </source>
</reference>
<dbReference type="PROSITE" id="PS50005">
    <property type="entry name" value="TPR"/>
    <property type="match status" value="1"/>
</dbReference>
<dbReference type="Pfam" id="PF13432">
    <property type="entry name" value="TPR_16"/>
    <property type="match status" value="1"/>
</dbReference>
<dbReference type="EMBL" id="CP060783">
    <property type="protein sequence ID" value="QNP48497.1"/>
    <property type="molecule type" value="Genomic_DNA"/>
</dbReference>
<protein>
    <submittedName>
        <fullName evidence="2">Tetratricopeptide repeat protein</fullName>
    </submittedName>
</protein>
<dbReference type="InterPro" id="IPR019734">
    <property type="entry name" value="TPR_rpt"/>
</dbReference>
<dbReference type="SMART" id="SM00028">
    <property type="entry name" value="TPR"/>
    <property type="match status" value="2"/>
</dbReference>
<name>A0A7H0GJN1_9BURK</name>
<feature type="repeat" description="TPR" evidence="1">
    <location>
        <begin position="19"/>
        <end position="52"/>
    </location>
</feature>
<dbReference type="KEGG" id="daer:H9K75_21675"/>
<keyword evidence="1" id="KW-0802">TPR repeat</keyword>
<organism evidence="2 3">
    <name type="scientific">Diaphorobacter aerolatus</name>
    <dbReference type="NCBI Taxonomy" id="1288495"/>
    <lineage>
        <taxon>Bacteria</taxon>
        <taxon>Pseudomonadati</taxon>
        <taxon>Pseudomonadota</taxon>
        <taxon>Betaproteobacteria</taxon>
        <taxon>Burkholderiales</taxon>
        <taxon>Comamonadaceae</taxon>
        <taxon>Diaphorobacter</taxon>
    </lineage>
</organism>
<dbReference type="SUPFAM" id="SSF48452">
    <property type="entry name" value="TPR-like"/>
    <property type="match status" value="1"/>
</dbReference>
<evidence type="ECO:0000256" key="1">
    <source>
        <dbReference type="PROSITE-ProRule" id="PRU00339"/>
    </source>
</evidence>
<keyword evidence="3" id="KW-1185">Reference proteome</keyword>
<gene>
    <name evidence="2" type="ORF">H9K75_21675</name>
</gene>
<dbReference type="InterPro" id="IPR011990">
    <property type="entry name" value="TPR-like_helical_dom_sf"/>
</dbReference>
<dbReference type="Proteomes" id="UP000516028">
    <property type="component" value="Chromosome"/>
</dbReference>
<evidence type="ECO:0000313" key="2">
    <source>
        <dbReference type="EMBL" id="QNP48497.1"/>
    </source>
</evidence>